<organism evidence="1">
    <name type="scientific">Rhizophora mucronata</name>
    <name type="common">Asiatic mangrove</name>
    <dbReference type="NCBI Taxonomy" id="61149"/>
    <lineage>
        <taxon>Eukaryota</taxon>
        <taxon>Viridiplantae</taxon>
        <taxon>Streptophyta</taxon>
        <taxon>Embryophyta</taxon>
        <taxon>Tracheophyta</taxon>
        <taxon>Spermatophyta</taxon>
        <taxon>Magnoliopsida</taxon>
        <taxon>eudicotyledons</taxon>
        <taxon>Gunneridae</taxon>
        <taxon>Pentapetalae</taxon>
        <taxon>rosids</taxon>
        <taxon>fabids</taxon>
        <taxon>Malpighiales</taxon>
        <taxon>Rhizophoraceae</taxon>
        <taxon>Rhizophora</taxon>
    </lineage>
</organism>
<protein>
    <submittedName>
        <fullName evidence="1">Uncharacterized protein</fullName>
    </submittedName>
</protein>
<evidence type="ECO:0000313" key="1">
    <source>
        <dbReference type="EMBL" id="MBX14753.1"/>
    </source>
</evidence>
<name>A0A2P2L9U7_RHIMU</name>
<dbReference type="EMBL" id="GGEC01034269">
    <property type="protein sequence ID" value="MBX14753.1"/>
    <property type="molecule type" value="Transcribed_RNA"/>
</dbReference>
<sequence>MAVRHGIWKRP</sequence>
<reference evidence="1" key="1">
    <citation type="submission" date="2018-02" db="EMBL/GenBank/DDBJ databases">
        <title>Rhizophora mucronata_Transcriptome.</title>
        <authorList>
            <person name="Meera S.P."/>
            <person name="Sreeshan A."/>
            <person name="Augustine A."/>
        </authorList>
    </citation>
    <scope>NUCLEOTIDE SEQUENCE</scope>
    <source>
        <tissue evidence="1">Leaf</tissue>
    </source>
</reference>
<accession>A0A2P2L9U7</accession>
<proteinExistence type="predicted"/>